<comment type="caution">
    <text evidence="1">The sequence shown here is derived from an EMBL/GenBank/DDBJ whole genome shotgun (WGS) entry which is preliminary data.</text>
</comment>
<dbReference type="EMBL" id="CM044705">
    <property type="protein sequence ID" value="KAI5664716.1"/>
    <property type="molecule type" value="Genomic_DNA"/>
</dbReference>
<organism evidence="1 2">
    <name type="scientific">Catharanthus roseus</name>
    <name type="common">Madagascar periwinkle</name>
    <name type="synonym">Vinca rosea</name>
    <dbReference type="NCBI Taxonomy" id="4058"/>
    <lineage>
        <taxon>Eukaryota</taxon>
        <taxon>Viridiplantae</taxon>
        <taxon>Streptophyta</taxon>
        <taxon>Embryophyta</taxon>
        <taxon>Tracheophyta</taxon>
        <taxon>Spermatophyta</taxon>
        <taxon>Magnoliopsida</taxon>
        <taxon>eudicotyledons</taxon>
        <taxon>Gunneridae</taxon>
        <taxon>Pentapetalae</taxon>
        <taxon>asterids</taxon>
        <taxon>lamiids</taxon>
        <taxon>Gentianales</taxon>
        <taxon>Apocynaceae</taxon>
        <taxon>Rauvolfioideae</taxon>
        <taxon>Vinceae</taxon>
        <taxon>Catharanthinae</taxon>
        <taxon>Catharanthus</taxon>
    </lineage>
</organism>
<sequence>MSEYIACTTLTQVVFEYYCYVYKIVNGQSGGLASLILSMMYQSLQFDIFSSPFANRTTYNALLDSLAHTGYNWKSGSRDFPITKEEQENLRNVVDALPLVTSEFVTPELREICRKIKTKFFWMIYNYRTFQSILDEMPEKCRVIDEVTKKFDGLVHSFHDIMKENVVEKKNYERQNCGVKEIRDEINRLSQQANFTNSFGKARFINSGTANRPNTSGGETNINKVEHVVEKPTSLEANNVAEKPTSSEAENVDSVTSLSTMQITSVVADINSSHTLAKQDSLIFGIHTIEKKFLG</sequence>
<keyword evidence="2" id="KW-1185">Reference proteome</keyword>
<evidence type="ECO:0000313" key="2">
    <source>
        <dbReference type="Proteomes" id="UP001060085"/>
    </source>
</evidence>
<name>A0ACC0AVZ9_CATRO</name>
<gene>
    <name evidence="1" type="ORF">M9H77_24039</name>
</gene>
<evidence type="ECO:0000313" key="1">
    <source>
        <dbReference type="EMBL" id="KAI5664716.1"/>
    </source>
</evidence>
<dbReference type="Proteomes" id="UP001060085">
    <property type="component" value="Linkage Group LG05"/>
</dbReference>
<proteinExistence type="predicted"/>
<reference evidence="2" key="1">
    <citation type="journal article" date="2023" name="Nat. Plants">
        <title>Single-cell RNA sequencing provides a high-resolution roadmap for understanding the multicellular compartmentation of specialized metabolism.</title>
        <authorList>
            <person name="Sun S."/>
            <person name="Shen X."/>
            <person name="Li Y."/>
            <person name="Li Y."/>
            <person name="Wang S."/>
            <person name="Li R."/>
            <person name="Zhang H."/>
            <person name="Shen G."/>
            <person name="Guo B."/>
            <person name="Wei J."/>
            <person name="Xu J."/>
            <person name="St-Pierre B."/>
            <person name="Chen S."/>
            <person name="Sun C."/>
        </authorList>
    </citation>
    <scope>NUCLEOTIDE SEQUENCE [LARGE SCALE GENOMIC DNA]</scope>
</reference>
<protein>
    <submittedName>
        <fullName evidence="1">Uncharacterized protein</fullName>
    </submittedName>
</protein>
<accession>A0ACC0AVZ9</accession>